<dbReference type="SUPFAM" id="SSF89028">
    <property type="entry name" value="Cobalamin adenosyltransferase-like"/>
    <property type="match status" value="1"/>
</dbReference>
<evidence type="ECO:0000256" key="3">
    <source>
        <dbReference type="ARBA" id="ARBA00022840"/>
    </source>
</evidence>
<evidence type="ECO:0000313" key="5">
    <source>
        <dbReference type="EMBL" id="WXL26537.1"/>
    </source>
</evidence>
<gene>
    <name evidence="5" type="ORF">WG219_03400</name>
</gene>
<keyword evidence="6" id="KW-1185">Reference proteome</keyword>
<evidence type="ECO:0000256" key="1">
    <source>
        <dbReference type="ARBA" id="ARBA00022679"/>
    </source>
</evidence>
<feature type="domain" description="Cobalamin adenosyltransferase-like" evidence="4">
    <location>
        <begin position="30"/>
        <end position="158"/>
    </location>
</feature>
<evidence type="ECO:0000313" key="6">
    <source>
        <dbReference type="Proteomes" id="UP001476583"/>
    </source>
</evidence>
<dbReference type="EMBL" id="CP148074">
    <property type="protein sequence ID" value="WXL26537.1"/>
    <property type="molecule type" value="Genomic_DNA"/>
</dbReference>
<proteinExistence type="predicted"/>
<dbReference type="Gene3D" id="1.20.1200.10">
    <property type="entry name" value="Cobalamin adenosyltransferase-like"/>
    <property type="match status" value="1"/>
</dbReference>
<reference evidence="5 6" key="1">
    <citation type="submission" date="2024-03" db="EMBL/GenBank/DDBJ databases">
        <title>Complete genome of BD2.</title>
        <authorList>
            <person name="Cao G."/>
        </authorList>
    </citation>
    <scope>NUCLEOTIDE SEQUENCE [LARGE SCALE GENOMIC DNA]</scope>
    <source>
        <strain evidence="5 6">BD2</strain>
    </source>
</reference>
<keyword evidence="3" id="KW-0067">ATP-binding</keyword>
<organism evidence="5 6">
    <name type="scientific">Ectopseudomonas mendocina</name>
    <name type="common">Pseudomonas mendocina</name>
    <dbReference type="NCBI Taxonomy" id="300"/>
    <lineage>
        <taxon>Bacteria</taxon>
        <taxon>Pseudomonadati</taxon>
        <taxon>Pseudomonadota</taxon>
        <taxon>Gammaproteobacteria</taxon>
        <taxon>Pseudomonadales</taxon>
        <taxon>Pseudomonadaceae</taxon>
        <taxon>Ectopseudomonas</taxon>
    </lineage>
</organism>
<sequence>MPLKLSKNLDEVCYPFIQETSYLCDFEVLTDELCALIGAVLAYLSEDMADIRKDLEQLQPLAFHLNGSVRGRLAIEEADLCWLNARLEHYRNTLQGQQHRFVLPRGDAPVPQLNQARSAAKKAIRALVRVDQEGIEVAPILPRLCNLMCNFFFYLTLVVNQRRGFVETEFVSKSYGPHR</sequence>
<accession>A0ABZ2RHS3</accession>
<dbReference type="InterPro" id="IPR036451">
    <property type="entry name" value="CblAdoTrfase-like_sf"/>
</dbReference>
<dbReference type="InterPro" id="IPR016030">
    <property type="entry name" value="CblAdoTrfase-like"/>
</dbReference>
<name>A0ABZ2RHS3_ECTME</name>
<dbReference type="Proteomes" id="UP001476583">
    <property type="component" value="Chromosome"/>
</dbReference>
<keyword evidence="2" id="KW-0547">Nucleotide-binding</keyword>
<protein>
    <recommendedName>
        <fullName evidence="4">Cobalamin adenosyltransferase-like domain-containing protein</fullName>
    </recommendedName>
</protein>
<evidence type="ECO:0000256" key="2">
    <source>
        <dbReference type="ARBA" id="ARBA00022741"/>
    </source>
</evidence>
<evidence type="ECO:0000259" key="4">
    <source>
        <dbReference type="Pfam" id="PF01923"/>
    </source>
</evidence>
<dbReference type="Pfam" id="PF01923">
    <property type="entry name" value="Cob_adeno_trans"/>
    <property type="match status" value="1"/>
</dbReference>
<keyword evidence="1" id="KW-0808">Transferase</keyword>